<name>A0A226D9H1_FOLCA</name>
<dbReference type="AlphaFoldDB" id="A0A226D9H1"/>
<protein>
    <submittedName>
        <fullName evidence="1">Uncharacterized protein</fullName>
    </submittedName>
</protein>
<evidence type="ECO:0000313" key="1">
    <source>
        <dbReference type="EMBL" id="OXA41859.1"/>
    </source>
</evidence>
<evidence type="ECO:0000313" key="2">
    <source>
        <dbReference type="Proteomes" id="UP000198287"/>
    </source>
</evidence>
<reference evidence="1 2" key="1">
    <citation type="submission" date="2015-12" db="EMBL/GenBank/DDBJ databases">
        <title>The genome of Folsomia candida.</title>
        <authorList>
            <person name="Faddeeva A."/>
            <person name="Derks M.F."/>
            <person name="Anvar Y."/>
            <person name="Smit S."/>
            <person name="Van Straalen N."/>
            <person name="Roelofs D."/>
        </authorList>
    </citation>
    <scope>NUCLEOTIDE SEQUENCE [LARGE SCALE GENOMIC DNA]</scope>
    <source>
        <strain evidence="1 2">VU population</strain>
        <tissue evidence="1">Whole body</tissue>
    </source>
</reference>
<dbReference type="OMA" id="YWEDIRI"/>
<accession>A0A226D9H1</accession>
<dbReference type="Proteomes" id="UP000198287">
    <property type="component" value="Unassembled WGS sequence"/>
</dbReference>
<dbReference type="EMBL" id="LNIX01000028">
    <property type="protein sequence ID" value="OXA41859.1"/>
    <property type="molecule type" value="Genomic_DNA"/>
</dbReference>
<dbReference type="OrthoDB" id="10452479at2759"/>
<proteinExistence type="predicted"/>
<organism evidence="1 2">
    <name type="scientific">Folsomia candida</name>
    <name type="common">Springtail</name>
    <dbReference type="NCBI Taxonomy" id="158441"/>
    <lineage>
        <taxon>Eukaryota</taxon>
        <taxon>Metazoa</taxon>
        <taxon>Ecdysozoa</taxon>
        <taxon>Arthropoda</taxon>
        <taxon>Hexapoda</taxon>
        <taxon>Collembola</taxon>
        <taxon>Entomobryomorpha</taxon>
        <taxon>Isotomoidea</taxon>
        <taxon>Isotomidae</taxon>
        <taxon>Proisotominae</taxon>
        <taxon>Folsomia</taxon>
    </lineage>
</organism>
<comment type="caution">
    <text evidence="1">The sequence shown here is derived from an EMBL/GenBank/DDBJ whole genome shotgun (WGS) entry which is preliminary data.</text>
</comment>
<sequence>MHIPGLLVGKWIRYGRRVQKRLKYRKRRKARLVKFPWETTPRQKLEERKKRHEIRTNEGKKKLKLMRVKFPEPHRPSTIGPGYPGFALVYANMEIARGERERKVLQRNATGHPQVYEPLRTDLPHPVPDNVFEEFCHRIGIERYKIEETPTEPKNALDLRPCDLYWEDIRIERNMIVKEVKQLPKLDPVDLEDLEPLEKSIFNISRSCYFSPFSSHPKSEDVLHLIVWLLNRKNLPIAFHIKLLQAVSLIVHSSPVFKREFCRCGGTRVVYRSLQVGLIICPLQACWACYALTMASIGSSMVIDELQRIPDFDEAVGEMTFPMYWYYWPTNFANILQALIFGPGGVANTQDTFSFL</sequence>
<gene>
    <name evidence="1" type="ORF">Fcan01_23388</name>
</gene>
<keyword evidence="2" id="KW-1185">Reference proteome</keyword>